<evidence type="ECO:0000313" key="5">
    <source>
        <dbReference type="EMBL" id="GAA3618208.1"/>
    </source>
</evidence>
<evidence type="ECO:0000256" key="1">
    <source>
        <dbReference type="ARBA" id="ARBA00023015"/>
    </source>
</evidence>
<protein>
    <submittedName>
        <fullName evidence="5">LacI family DNA-binding transcriptional regulator</fullName>
    </submittedName>
</protein>
<gene>
    <name evidence="5" type="ORF">GCM10022236_20630</name>
</gene>
<dbReference type="Gene3D" id="1.10.260.40">
    <property type="entry name" value="lambda repressor-like DNA-binding domains"/>
    <property type="match status" value="1"/>
</dbReference>
<dbReference type="CDD" id="cd01392">
    <property type="entry name" value="HTH_LacI"/>
    <property type="match status" value="1"/>
</dbReference>
<dbReference type="Proteomes" id="UP001501490">
    <property type="component" value="Unassembled WGS sequence"/>
</dbReference>
<dbReference type="SUPFAM" id="SSF53822">
    <property type="entry name" value="Periplasmic binding protein-like I"/>
    <property type="match status" value="1"/>
</dbReference>
<keyword evidence="2 5" id="KW-0238">DNA-binding</keyword>
<keyword evidence="1" id="KW-0805">Transcription regulation</keyword>
<evidence type="ECO:0000256" key="3">
    <source>
        <dbReference type="ARBA" id="ARBA00023163"/>
    </source>
</evidence>
<organism evidence="5 6">
    <name type="scientific">Microlunatus ginsengisoli</name>
    <dbReference type="NCBI Taxonomy" id="363863"/>
    <lineage>
        <taxon>Bacteria</taxon>
        <taxon>Bacillati</taxon>
        <taxon>Actinomycetota</taxon>
        <taxon>Actinomycetes</taxon>
        <taxon>Propionibacteriales</taxon>
        <taxon>Propionibacteriaceae</taxon>
        <taxon>Microlunatus</taxon>
    </lineage>
</organism>
<reference evidence="6" key="1">
    <citation type="journal article" date="2019" name="Int. J. Syst. Evol. Microbiol.">
        <title>The Global Catalogue of Microorganisms (GCM) 10K type strain sequencing project: providing services to taxonomists for standard genome sequencing and annotation.</title>
        <authorList>
            <consortium name="The Broad Institute Genomics Platform"/>
            <consortium name="The Broad Institute Genome Sequencing Center for Infectious Disease"/>
            <person name="Wu L."/>
            <person name="Ma J."/>
        </authorList>
    </citation>
    <scope>NUCLEOTIDE SEQUENCE [LARGE SCALE GENOMIC DNA]</scope>
    <source>
        <strain evidence="6">JCM 16929</strain>
    </source>
</reference>
<dbReference type="SMART" id="SM00354">
    <property type="entry name" value="HTH_LACI"/>
    <property type="match status" value="1"/>
</dbReference>
<dbReference type="EMBL" id="BAABAB010000014">
    <property type="protein sequence ID" value="GAA3618208.1"/>
    <property type="molecule type" value="Genomic_DNA"/>
</dbReference>
<keyword evidence="3" id="KW-0804">Transcription</keyword>
<name>A0ABP6ZU97_9ACTN</name>
<dbReference type="SUPFAM" id="SSF47413">
    <property type="entry name" value="lambda repressor-like DNA-binding domains"/>
    <property type="match status" value="1"/>
</dbReference>
<dbReference type="Pfam" id="PF13377">
    <property type="entry name" value="Peripla_BP_3"/>
    <property type="match status" value="1"/>
</dbReference>
<keyword evidence="6" id="KW-1185">Reference proteome</keyword>
<dbReference type="InterPro" id="IPR046335">
    <property type="entry name" value="LacI/GalR-like_sensor"/>
</dbReference>
<evidence type="ECO:0000313" key="6">
    <source>
        <dbReference type="Proteomes" id="UP001501490"/>
    </source>
</evidence>
<dbReference type="GO" id="GO:0003677">
    <property type="term" value="F:DNA binding"/>
    <property type="evidence" value="ECO:0007669"/>
    <property type="project" value="UniProtKB-KW"/>
</dbReference>
<evidence type="ECO:0000259" key="4">
    <source>
        <dbReference type="PROSITE" id="PS50932"/>
    </source>
</evidence>
<dbReference type="PROSITE" id="PS50932">
    <property type="entry name" value="HTH_LACI_2"/>
    <property type="match status" value="1"/>
</dbReference>
<sequence>MSACHNVRMAGGQVSIKDVAERAGVALGTVSNVLNRPEKVAEPTRARVLAAIEQLGFVRNDAARQLKAGKSTSVGFILLDVRNPFFTDVGRGAEQQAAKHGLSVLLANSDDQPDREHAYLDLFEQQRVRGLLVSPLGNVFDRLERLRTHGIVTVLVDRVADGRPFSSVSVDDVAGGHLAVTHLIEQGCRRIAFIGGPVTIRQVADRLFGANKAAAEHPDVELEVLLKDGLTVQHGRAAADAIVQRPPGRRPDGVFCANDLLAVGALQSFTMLNGRIDVPGDIALIGYDDIDFASATVVPLSSIRQPSVLMGRTAIDLLLEQIEAEPGNPVEPRSVVFQPELIVRDSTRRLA</sequence>
<dbReference type="Pfam" id="PF00356">
    <property type="entry name" value="LacI"/>
    <property type="match status" value="1"/>
</dbReference>
<dbReference type="PANTHER" id="PTHR30146:SF109">
    <property type="entry name" value="HTH-TYPE TRANSCRIPTIONAL REGULATOR GALS"/>
    <property type="match status" value="1"/>
</dbReference>
<dbReference type="InterPro" id="IPR010982">
    <property type="entry name" value="Lambda_DNA-bd_dom_sf"/>
</dbReference>
<dbReference type="PANTHER" id="PTHR30146">
    <property type="entry name" value="LACI-RELATED TRANSCRIPTIONAL REPRESSOR"/>
    <property type="match status" value="1"/>
</dbReference>
<comment type="caution">
    <text evidence="5">The sequence shown here is derived from an EMBL/GenBank/DDBJ whole genome shotgun (WGS) entry which is preliminary data.</text>
</comment>
<dbReference type="InterPro" id="IPR000843">
    <property type="entry name" value="HTH_LacI"/>
</dbReference>
<evidence type="ECO:0000256" key="2">
    <source>
        <dbReference type="ARBA" id="ARBA00023125"/>
    </source>
</evidence>
<dbReference type="Gene3D" id="3.40.50.2300">
    <property type="match status" value="2"/>
</dbReference>
<feature type="domain" description="HTH lacI-type" evidence="4">
    <location>
        <begin position="14"/>
        <end position="68"/>
    </location>
</feature>
<proteinExistence type="predicted"/>
<dbReference type="InterPro" id="IPR028082">
    <property type="entry name" value="Peripla_BP_I"/>
</dbReference>
<accession>A0ABP6ZU97</accession>